<dbReference type="SFLD" id="SFLDF00273">
    <property type="entry name" value="(dimethylallyl)adenosine_tRNA"/>
    <property type="match status" value="1"/>
</dbReference>
<dbReference type="OrthoDB" id="190098at2759"/>
<dbReference type="SFLD" id="SFLDF00413">
    <property type="entry name" value="CDK5RAP1"/>
    <property type="match status" value="1"/>
</dbReference>
<gene>
    <name evidence="11" type="ORF">CYY_003033</name>
</gene>
<evidence type="ECO:0000313" key="11">
    <source>
        <dbReference type="EMBL" id="KAF2075660.1"/>
    </source>
</evidence>
<dbReference type="SFLD" id="SFLDS00029">
    <property type="entry name" value="Radical_SAM"/>
    <property type="match status" value="1"/>
</dbReference>
<dbReference type="Gene3D" id="3.40.50.12160">
    <property type="entry name" value="Methylthiotransferase, N-terminal domain"/>
    <property type="match status" value="1"/>
</dbReference>
<reference evidence="11" key="1">
    <citation type="submission" date="2020-01" db="EMBL/GenBank/DDBJ databases">
        <title>Development of genomics and gene disruption for Polysphondylium violaceum indicates a role for the polyketide synthase stlB in stalk morphogenesis.</title>
        <authorList>
            <person name="Narita B."/>
            <person name="Kawabe Y."/>
            <person name="Kin K."/>
            <person name="Saito T."/>
            <person name="Gibbs R."/>
            <person name="Kuspa A."/>
            <person name="Muzny D."/>
            <person name="Queller D."/>
            <person name="Richards S."/>
            <person name="Strassman J."/>
            <person name="Sucgang R."/>
            <person name="Worley K."/>
            <person name="Schaap P."/>
        </authorList>
    </citation>
    <scope>NUCLEOTIDE SEQUENCE</scope>
    <source>
        <strain evidence="11">QSvi11</strain>
    </source>
</reference>
<name>A0A8J4V0H1_9MYCE</name>
<dbReference type="FunFam" id="3.80.30.20:FF:000003">
    <property type="entry name" value="CDK5 regulatory subunit-associated protein 1"/>
    <property type="match status" value="1"/>
</dbReference>
<feature type="domain" description="MTTase N-terminal" evidence="9">
    <location>
        <begin position="109"/>
        <end position="228"/>
    </location>
</feature>
<dbReference type="GO" id="GO:0080090">
    <property type="term" value="P:regulation of primary metabolic process"/>
    <property type="evidence" value="ECO:0007669"/>
    <property type="project" value="UniProtKB-ARBA"/>
</dbReference>
<feature type="domain" description="Radical SAM core" evidence="10">
    <location>
        <begin position="254"/>
        <end position="512"/>
    </location>
</feature>
<dbReference type="PROSITE" id="PS50926">
    <property type="entry name" value="TRAM"/>
    <property type="match status" value="1"/>
</dbReference>
<dbReference type="InterPro" id="IPR005839">
    <property type="entry name" value="Methylthiotransferase"/>
</dbReference>
<keyword evidence="3" id="KW-0004">4Fe-4S</keyword>
<dbReference type="GO" id="GO:0060255">
    <property type="term" value="P:regulation of macromolecule metabolic process"/>
    <property type="evidence" value="ECO:0007669"/>
    <property type="project" value="UniProtKB-ARBA"/>
</dbReference>
<dbReference type="FunFam" id="3.40.50.12160:FF:000003">
    <property type="entry name" value="CDK5 regulatory subunit-associated protein 1"/>
    <property type="match status" value="1"/>
</dbReference>
<dbReference type="HAMAP" id="MF_01864">
    <property type="entry name" value="tRNA_metthiotr_MiaB"/>
    <property type="match status" value="1"/>
</dbReference>
<sequence>MISRLGSTSRLQNIIKQSLIHRSTTCLYNRRYTINSNNSITETPTTDNKDIKEIVKEKAKQVPSLNEFLVRTAKEQEVIEKQKLESLGGQYEIPPYLQSTLSNDTGEGRSVFIESYGCQMNFADTEVINSIMRSAGYTLASSYKEADIIFLNTCAIRDNAESKIWLRLSELRMHKRKNRKYNKLIVGVLGCMAERLKQKLLESDMKVDIVVGPDAYRSLPSLLAKISDGESQTAINVMLSADETYADITPVRTSDNQVSAYVSIMRGCNNMCSYCIVPFTRGRERSRPLESILNEVRQLSQQGFKEITLLGQNVNSYNYIPEEEEESAQQEQERLKPREGFNTIYKSPKKGITFTQLIDKVAEIDPEMRVRFTSPHPKDFPDDLIDIIKKRPNICKQLHMPAQSGNSNVLKNMRRGYTRESYIELIDQVKKQIPDIAISSDFISGFCGETEEEHLDTISLLEYVGYENAFMFMYSLREKTHAHRTMKDDVSVPDKTRRLTAVVDTFYRVAKEKNQKEIGRYHLVLVDRKSRRSDKDFVGRTDTNKKVIIADTPISNPSTGEQDQPIAIGDYIIVQIMEGSEITLKGKPIMKSSIQHFTTFNINDHSHLNKHQSLIN</sequence>
<evidence type="ECO:0000259" key="9">
    <source>
        <dbReference type="PROSITE" id="PS51449"/>
    </source>
</evidence>
<feature type="domain" description="TRAM" evidence="8">
    <location>
        <begin position="515"/>
        <end position="590"/>
    </location>
</feature>
<dbReference type="InterPro" id="IPR007197">
    <property type="entry name" value="rSAM"/>
</dbReference>
<comment type="cofactor">
    <cofactor evidence="1">
        <name>[4Fe-4S] cluster</name>
        <dbReference type="ChEBI" id="CHEBI:49883"/>
    </cofactor>
</comment>
<dbReference type="GO" id="GO:0046872">
    <property type="term" value="F:metal ion binding"/>
    <property type="evidence" value="ECO:0007669"/>
    <property type="project" value="UniProtKB-KW"/>
</dbReference>
<evidence type="ECO:0000259" key="10">
    <source>
        <dbReference type="PROSITE" id="PS51918"/>
    </source>
</evidence>
<keyword evidence="6" id="KW-0408">Iron</keyword>
<evidence type="ECO:0000256" key="7">
    <source>
        <dbReference type="ARBA" id="ARBA00023014"/>
    </source>
</evidence>
<dbReference type="SFLD" id="SFLDG01061">
    <property type="entry name" value="methylthiotransferase"/>
    <property type="match status" value="1"/>
</dbReference>
<dbReference type="InterPro" id="IPR013848">
    <property type="entry name" value="Methylthiotransferase_N"/>
</dbReference>
<dbReference type="Pfam" id="PF04055">
    <property type="entry name" value="Radical_SAM"/>
    <property type="match status" value="1"/>
</dbReference>
<evidence type="ECO:0000259" key="8">
    <source>
        <dbReference type="PROSITE" id="PS50926"/>
    </source>
</evidence>
<dbReference type="GO" id="GO:0005739">
    <property type="term" value="C:mitochondrion"/>
    <property type="evidence" value="ECO:0007669"/>
    <property type="project" value="TreeGrafter"/>
</dbReference>
<dbReference type="InterPro" id="IPR023404">
    <property type="entry name" value="rSAM_horseshoe"/>
</dbReference>
<organism evidence="11 12">
    <name type="scientific">Polysphondylium violaceum</name>
    <dbReference type="NCBI Taxonomy" id="133409"/>
    <lineage>
        <taxon>Eukaryota</taxon>
        <taxon>Amoebozoa</taxon>
        <taxon>Evosea</taxon>
        <taxon>Eumycetozoa</taxon>
        <taxon>Dictyostelia</taxon>
        <taxon>Dictyosteliales</taxon>
        <taxon>Dictyosteliaceae</taxon>
        <taxon>Polysphondylium</taxon>
    </lineage>
</organism>
<keyword evidence="12" id="KW-1185">Reference proteome</keyword>
<dbReference type="PANTHER" id="PTHR43020:SF2">
    <property type="entry name" value="MITOCHONDRIAL TRNA METHYLTHIOTRANSFERASE CDK5RAP1"/>
    <property type="match status" value="1"/>
</dbReference>
<evidence type="ECO:0000256" key="4">
    <source>
        <dbReference type="ARBA" id="ARBA00022691"/>
    </source>
</evidence>
<dbReference type="InterPro" id="IPR006638">
    <property type="entry name" value="Elp3/MiaA/NifB-like_rSAM"/>
</dbReference>
<dbReference type="Pfam" id="PF00919">
    <property type="entry name" value="UPF0004"/>
    <property type="match status" value="1"/>
</dbReference>
<evidence type="ECO:0000256" key="1">
    <source>
        <dbReference type="ARBA" id="ARBA00001966"/>
    </source>
</evidence>
<dbReference type="SUPFAM" id="SSF102114">
    <property type="entry name" value="Radical SAM enzymes"/>
    <property type="match status" value="1"/>
</dbReference>
<dbReference type="InterPro" id="IPR038135">
    <property type="entry name" value="Methylthiotransferase_N_sf"/>
</dbReference>
<evidence type="ECO:0000256" key="3">
    <source>
        <dbReference type="ARBA" id="ARBA00022485"/>
    </source>
</evidence>
<comment type="caution">
    <text evidence="11">The sequence shown here is derived from an EMBL/GenBank/DDBJ whole genome shotgun (WGS) entry which is preliminary data.</text>
</comment>
<dbReference type="PROSITE" id="PS51449">
    <property type="entry name" value="MTTASE_N"/>
    <property type="match status" value="1"/>
</dbReference>
<evidence type="ECO:0000313" key="12">
    <source>
        <dbReference type="Proteomes" id="UP000695562"/>
    </source>
</evidence>
<dbReference type="GO" id="GO:0035597">
    <property type="term" value="F:tRNA-2-methylthio-N(6)-dimethylallyladenosine(37) synthase activity"/>
    <property type="evidence" value="ECO:0007669"/>
    <property type="project" value="TreeGrafter"/>
</dbReference>
<dbReference type="InterPro" id="IPR006463">
    <property type="entry name" value="MiaB_methiolase"/>
</dbReference>
<dbReference type="InterPro" id="IPR020612">
    <property type="entry name" value="Methylthiotransferase_CS"/>
</dbReference>
<evidence type="ECO:0000256" key="5">
    <source>
        <dbReference type="ARBA" id="ARBA00022723"/>
    </source>
</evidence>
<dbReference type="EMBL" id="AJWJ01000090">
    <property type="protein sequence ID" value="KAF2075660.1"/>
    <property type="molecule type" value="Genomic_DNA"/>
</dbReference>
<accession>A0A8J4V0H1</accession>
<dbReference type="InterPro" id="IPR002792">
    <property type="entry name" value="TRAM_dom"/>
</dbReference>
<dbReference type="GO" id="GO:0051539">
    <property type="term" value="F:4 iron, 4 sulfur cluster binding"/>
    <property type="evidence" value="ECO:0007669"/>
    <property type="project" value="UniProtKB-KW"/>
</dbReference>
<dbReference type="AlphaFoldDB" id="A0A8J4V0H1"/>
<protein>
    <submittedName>
        <fullName evidence="11">Uncharacterized protein</fullName>
    </submittedName>
</protein>
<dbReference type="PROSITE" id="PS51918">
    <property type="entry name" value="RADICAL_SAM"/>
    <property type="match status" value="1"/>
</dbReference>
<comment type="similarity">
    <text evidence="2">Belongs to the methylthiotransferase family. MiaB subfamily.</text>
</comment>
<dbReference type="Pfam" id="PF01938">
    <property type="entry name" value="TRAM"/>
    <property type="match status" value="1"/>
</dbReference>
<dbReference type="InterPro" id="IPR058240">
    <property type="entry name" value="rSAM_sf"/>
</dbReference>
<keyword evidence="4" id="KW-0949">S-adenosyl-L-methionine</keyword>
<keyword evidence="5" id="KW-0479">Metal-binding</keyword>
<dbReference type="Gene3D" id="3.80.30.20">
    <property type="entry name" value="tm_1862 like domain"/>
    <property type="match status" value="1"/>
</dbReference>
<evidence type="ECO:0000256" key="6">
    <source>
        <dbReference type="ARBA" id="ARBA00023004"/>
    </source>
</evidence>
<keyword evidence="7" id="KW-0411">Iron-sulfur</keyword>
<dbReference type="NCBIfam" id="TIGR00089">
    <property type="entry name" value="MiaB/RimO family radical SAM methylthiotransferase"/>
    <property type="match status" value="1"/>
</dbReference>
<proteinExistence type="inferred from homology"/>
<dbReference type="SMART" id="SM00729">
    <property type="entry name" value="Elp3"/>
    <property type="match status" value="1"/>
</dbReference>
<evidence type="ECO:0000256" key="2">
    <source>
        <dbReference type="ARBA" id="ARBA00009815"/>
    </source>
</evidence>
<dbReference type="GO" id="GO:0005829">
    <property type="term" value="C:cytosol"/>
    <property type="evidence" value="ECO:0007669"/>
    <property type="project" value="TreeGrafter"/>
</dbReference>
<dbReference type="PANTHER" id="PTHR43020">
    <property type="entry name" value="CDK5 REGULATORY SUBUNIT-ASSOCIATED PROTEIN 1"/>
    <property type="match status" value="1"/>
</dbReference>
<dbReference type="SFLD" id="SFLDG01082">
    <property type="entry name" value="B12-binding_domain_containing"/>
    <property type="match status" value="1"/>
</dbReference>
<dbReference type="PROSITE" id="PS01278">
    <property type="entry name" value="MTTASE_RADICAL"/>
    <property type="match status" value="1"/>
</dbReference>
<dbReference type="Proteomes" id="UP000695562">
    <property type="component" value="Unassembled WGS sequence"/>
</dbReference>